<evidence type="ECO:0000313" key="1">
    <source>
        <dbReference type="EMBL" id="CAK8695022.1"/>
    </source>
</evidence>
<comment type="caution">
    <text evidence="1">The sequence shown here is derived from an EMBL/GenBank/DDBJ whole genome shotgun (WGS) entry which is preliminary data.</text>
</comment>
<organism evidence="1 2">
    <name type="scientific">Clavelina lepadiformis</name>
    <name type="common">Light-bulb sea squirt</name>
    <name type="synonym">Ascidia lepadiformis</name>
    <dbReference type="NCBI Taxonomy" id="159417"/>
    <lineage>
        <taxon>Eukaryota</taxon>
        <taxon>Metazoa</taxon>
        <taxon>Chordata</taxon>
        <taxon>Tunicata</taxon>
        <taxon>Ascidiacea</taxon>
        <taxon>Aplousobranchia</taxon>
        <taxon>Clavelinidae</taxon>
        <taxon>Clavelina</taxon>
    </lineage>
</organism>
<proteinExistence type="predicted"/>
<dbReference type="Proteomes" id="UP001642483">
    <property type="component" value="Unassembled WGS sequence"/>
</dbReference>
<accession>A0ABP0GTV6</accession>
<protein>
    <submittedName>
        <fullName evidence="1">Uncharacterized protein</fullName>
    </submittedName>
</protein>
<dbReference type="EMBL" id="CAWYQH010000141">
    <property type="protein sequence ID" value="CAK8695022.1"/>
    <property type="molecule type" value="Genomic_DNA"/>
</dbReference>
<reference evidence="1 2" key="1">
    <citation type="submission" date="2024-02" db="EMBL/GenBank/DDBJ databases">
        <authorList>
            <person name="Daric V."/>
            <person name="Darras S."/>
        </authorList>
    </citation>
    <scope>NUCLEOTIDE SEQUENCE [LARGE SCALE GENOMIC DNA]</scope>
</reference>
<name>A0ABP0GTV6_CLALP</name>
<evidence type="ECO:0000313" key="2">
    <source>
        <dbReference type="Proteomes" id="UP001642483"/>
    </source>
</evidence>
<gene>
    <name evidence="1" type="ORF">CVLEPA_LOCUS28328</name>
</gene>
<sequence length="117" mass="12953">MRRLRASPRTKLTFSTKILRASVNIGGSIFDASAYLCNTECVKLMSGYSLPIKPLKPDLQPIMVGAPSVFTAETMLQERPLLVKKLSKSLLRLSLLQLLRACRMETLTLPGALVAYE</sequence>
<keyword evidence="2" id="KW-1185">Reference proteome</keyword>